<comment type="caution">
    <text evidence="1">The sequence shown here is derived from an EMBL/GenBank/DDBJ whole genome shotgun (WGS) entry which is preliminary data.</text>
</comment>
<gene>
    <name evidence="1" type="ORF">EDC34_10291</name>
</gene>
<organism evidence="1 2">
    <name type="scientific">Thermomonas haemolytica</name>
    <dbReference type="NCBI Taxonomy" id="141949"/>
    <lineage>
        <taxon>Bacteria</taxon>
        <taxon>Pseudomonadati</taxon>
        <taxon>Pseudomonadota</taxon>
        <taxon>Gammaproteobacteria</taxon>
        <taxon>Lysobacterales</taxon>
        <taxon>Lysobacteraceae</taxon>
        <taxon>Thermomonas</taxon>
    </lineage>
</organism>
<dbReference type="Proteomes" id="UP000295414">
    <property type="component" value="Unassembled WGS sequence"/>
</dbReference>
<protein>
    <recommendedName>
        <fullName evidence="3">TOBE domain-containing protein</fullName>
    </recommendedName>
</protein>
<reference evidence="1 2" key="1">
    <citation type="submission" date="2019-03" db="EMBL/GenBank/DDBJ databases">
        <title>Genomic Encyclopedia of Type Strains, Phase IV (KMG-IV): sequencing the most valuable type-strain genomes for metagenomic binning, comparative biology and taxonomic classification.</title>
        <authorList>
            <person name="Goeker M."/>
        </authorList>
    </citation>
    <scope>NUCLEOTIDE SEQUENCE [LARGE SCALE GENOMIC DNA]</scope>
    <source>
        <strain evidence="1 2">DSM 13605</strain>
    </source>
</reference>
<proteinExistence type="predicted"/>
<evidence type="ECO:0000313" key="1">
    <source>
        <dbReference type="EMBL" id="TCT25203.1"/>
    </source>
</evidence>
<evidence type="ECO:0008006" key="3">
    <source>
        <dbReference type="Google" id="ProtNLM"/>
    </source>
</evidence>
<dbReference type="EMBL" id="SMAP01000002">
    <property type="protein sequence ID" value="TCT25203.1"/>
    <property type="molecule type" value="Genomic_DNA"/>
</dbReference>
<dbReference type="RefSeq" id="WP_114959501.1">
    <property type="nucleotide sequence ID" value="NZ_MSZW01000002.1"/>
</dbReference>
<name>A0A4V2V2K6_9GAMM</name>
<accession>A0A4V2V2K6</accession>
<sequence length="112" mass="11716">MPRPVLACGFRLDDGRLLTLELQRDGHALQGRLHAPDGDFEIRSLHALRGTPVASGTTLGYALTRAGKTVLVVDRVNAGAVALAEPLDEGQRMGLAAAASALLLFDPAFGEG</sequence>
<evidence type="ECO:0000313" key="2">
    <source>
        <dbReference type="Proteomes" id="UP000295414"/>
    </source>
</evidence>
<dbReference type="AlphaFoldDB" id="A0A4V2V2K6"/>
<keyword evidence="2" id="KW-1185">Reference proteome</keyword>